<feature type="domain" description="Aminomethyltransferase C-terminal" evidence="10">
    <location>
        <begin position="292"/>
        <end position="369"/>
    </location>
</feature>
<comment type="subunit">
    <text evidence="7">The glycine cleavage system is composed of four proteins: P, T, L and H.</text>
</comment>
<dbReference type="InterPro" id="IPR029043">
    <property type="entry name" value="GcvT/YgfZ_C"/>
</dbReference>
<dbReference type="EMBL" id="JADEWL010000184">
    <property type="protein sequence ID" value="MBE9216616.1"/>
    <property type="molecule type" value="Genomic_DNA"/>
</dbReference>
<dbReference type="InterPro" id="IPR022903">
    <property type="entry name" value="GcvT_bac"/>
</dbReference>
<dbReference type="FunFam" id="3.30.70.1400:FF:000001">
    <property type="entry name" value="Aminomethyltransferase"/>
    <property type="match status" value="1"/>
</dbReference>
<evidence type="ECO:0000256" key="4">
    <source>
        <dbReference type="ARBA" id="ARBA00022679"/>
    </source>
</evidence>
<comment type="caution">
    <text evidence="11">The sequence shown here is derived from an EMBL/GenBank/DDBJ whole genome shotgun (WGS) entry which is preliminary data.</text>
</comment>
<dbReference type="EC" id="2.1.2.10" evidence="2 7"/>
<dbReference type="Pfam" id="PF01571">
    <property type="entry name" value="GCV_T"/>
    <property type="match status" value="1"/>
</dbReference>
<organism evidence="11 12">
    <name type="scientific">Plectonema cf. radiosum LEGE 06105</name>
    <dbReference type="NCBI Taxonomy" id="945769"/>
    <lineage>
        <taxon>Bacteria</taxon>
        <taxon>Bacillati</taxon>
        <taxon>Cyanobacteriota</taxon>
        <taxon>Cyanophyceae</taxon>
        <taxon>Oscillatoriophycideae</taxon>
        <taxon>Oscillatoriales</taxon>
        <taxon>Microcoleaceae</taxon>
        <taxon>Plectonema</taxon>
    </lineage>
</organism>
<dbReference type="InterPro" id="IPR027266">
    <property type="entry name" value="TrmE/GcvT-like"/>
</dbReference>
<dbReference type="GO" id="GO:0008483">
    <property type="term" value="F:transaminase activity"/>
    <property type="evidence" value="ECO:0007669"/>
    <property type="project" value="UniProtKB-KW"/>
</dbReference>
<accession>A0A8J7K458</accession>
<dbReference type="GO" id="GO:0004047">
    <property type="term" value="F:aminomethyltransferase activity"/>
    <property type="evidence" value="ECO:0007669"/>
    <property type="project" value="UniProtKB-UniRule"/>
</dbReference>
<evidence type="ECO:0000313" key="12">
    <source>
        <dbReference type="Proteomes" id="UP000620559"/>
    </source>
</evidence>
<keyword evidence="3 7" id="KW-0032">Aminotransferase</keyword>
<comment type="catalytic activity">
    <reaction evidence="6 7">
        <text>N(6)-[(R)-S(8)-aminomethyldihydrolipoyl]-L-lysyl-[protein] + (6S)-5,6,7,8-tetrahydrofolate = N(6)-[(R)-dihydrolipoyl]-L-lysyl-[protein] + (6R)-5,10-methylene-5,6,7,8-tetrahydrofolate + NH4(+)</text>
        <dbReference type="Rhea" id="RHEA:16945"/>
        <dbReference type="Rhea" id="RHEA-COMP:10475"/>
        <dbReference type="Rhea" id="RHEA-COMP:10492"/>
        <dbReference type="ChEBI" id="CHEBI:15636"/>
        <dbReference type="ChEBI" id="CHEBI:28938"/>
        <dbReference type="ChEBI" id="CHEBI:57453"/>
        <dbReference type="ChEBI" id="CHEBI:83100"/>
        <dbReference type="ChEBI" id="CHEBI:83143"/>
        <dbReference type="EC" id="2.1.2.10"/>
    </reaction>
</comment>
<dbReference type="NCBIfam" id="NF001567">
    <property type="entry name" value="PRK00389.1"/>
    <property type="match status" value="1"/>
</dbReference>
<evidence type="ECO:0000256" key="7">
    <source>
        <dbReference type="HAMAP-Rule" id="MF_00259"/>
    </source>
</evidence>
<dbReference type="Gene3D" id="4.10.1250.10">
    <property type="entry name" value="Aminomethyltransferase fragment"/>
    <property type="match status" value="1"/>
</dbReference>
<feature type="domain" description="GCVT N-terminal" evidence="9">
    <location>
        <begin position="16"/>
        <end position="271"/>
    </location>
</feature>
<comment type="function">
    <text evidence="7">The glycine cleavage system catalyzes the degradation of glycine.</text>
</comment>
<evidence type="ECO:0000256" key="1">
    <source>
        <dbReference type="ARBA" id="ARBA00008609"/>
    </source>
</evidence>
<dbReference type="PANTHER" id="PTHR43757:SF2">
    <property type="entry name" value="AMINOMETHYLTRANSFERASE, MITOCHONDRIAL"/>
    <property type="match status" value="1"/>
</dbReference>
<evidence type="ECO:0000256" key="3">
    <source>
        <dbReference type="ARBA" id="ARBA00022576"/>
    </source>
</evidence>
<dbReference type="AlphaFoldDB" id="A0A8J7K458"/>
<comment type="similarity">
    <text evidence="1 7">Belongs to the GcvT family.</text>
</comment>
<dbReference type="HAMAP" id="MF_00259">
    <property type="entry name" value="GcvT"/>
    <property type="match status" value="1"/>
</dbReference>
<feature type="binding site" evidence="8">
    <location>
        <position position="209"/>
    </location>
    <ligand>
        <name>substrate</name>
    </ligand>
</feature>
<keyword evidence="4 7" id="KW-0808">Transferase</keyword>
<sequence>MANQEEIAMIARSPLFSVIQELQARFTSFGGWEMPLQFSGITVEHQAVRNAAGMFDISHMGKFILEGKNLISQLQRLVPSDLSRLQPNQAQYTVLLNPQAGIIDDIIFYYQGEDNTGVQKGFIIVNAATTAKDKVWLLEHLDTKQVEFQDLSTQKVLLAVQGPKATEILQKFVDRDLTSIKAFGHLDTTLLGKPAFLARTGYTGEDGFEVMVEPTVGIELWQNLIAAGVVPCGLGARDTLRLEAAMALYGQDIDDTTTPLEAGLSWLVHLDTKGDFIGREVLEQQKATGVQRKLVGLQMQGRNIARHGYPVLSAGQKVGEITSGTLSPTLGYPIALAYVPAELASVGNQLEVEIRGKIYPATIVKRPFYRSTNRVGK</sequence>
<dbReference type="SUPFAM" id="SSF103025">
    <property type="entry name" value="Folate-binding domain"/>
    <property type="match status" value="1"/>
</dbReference>
<dbReference type="FunFam" id="4.10.1250.10:FF:000001">
    <property type="entry name" value="Aminomethyltransferase"/>
    <property type="match status" value="1"/>
</dbReference>
<evidence type="ECO:0000313" key="11">
    <source>
        <dbReference type="EMBL" id="MBE9216616.1"/>
    </source>
</evidence>
<proteinExistence type="inferred from homology"/>
<protein>
    <recommendedName>
        <fullName evidence="2 7">Aminomethyltransferase</fullName>
        <ecNumber evidence="2 7">2.1.2.10</ecNumber>
    </recommendedName>
    <alternativeName>
        <fullName evidence="5 7">Glycine cleavage system T protein</fullName>
    </alternativeName>
</protein>
<evidence type="ECO:0000259" key="10">
    <source>
        <dbReference type="Pfam" id="PF08669"/>
    </source>
</evidence>
<evidence type="ECO:0000259" key="9">
    <source>
        <dbReference type="Pfam" id="PF01571"/>
    </source>
</evidence>
<dbReference type="PANTHER" id="PTHR43757">
    <property type="entry name" value="AMINOMETHYLTRANSFERASE"/>
    <property type="match status" value="1"/>
</dbReference>
<dbReference type="InterPro" id="IPR006222">
    <property type="entry name" value="GCVT_N"/>
</dbReference>
<dbReference type="PIRSF" id="PIRSF006487">
    <property type="entry name" value="GcvT"/>
    <property type="match status" value="1"/>
</dbReference>
<dbReference type="GO" id="GO:0005960">
    <property type="term" value="C:glycine cleavage complex"/>
    <property type="evidence" value="ECO:0007669"/>
    <property type="project" value="InterPro"/>
</dbReference>
<dbReference type="GO" id="GO:0005829">
    <property type="term" value="C:cytosol"/>
    <property type="evidence" value="ECO:0007669"/>
    <property type="project" value="TreeGrafter"/>
</dbReference>
<dbReference type="FunFam" id="2.40.30.110:FF:000003">
    <property type="entry name" value="Aminomethyltransferase"/>
    <property type="match status" value="1"/>
</dbReference>
<evidence type="ECO:0000256" key="5">
    <source>
        <dbReference type="ARBA" id="ARBA00031395"/>
    </source>
</evidence>
<dbReference type="SUPFAM" id="SSF101790">
    <property type="entry name" value="Aminomethyltransferase beta-barrel domain"/>
    <property type="match status" value="1"/>
</dbReference>
<dbReference type="Pfam" id="PF08669">
    <property type="entry name" value="GCV_T_C"/>
    <property type="match status" value="1"/>
</dbReference>
<dbReference type="GO" id="GO:0019464">
    <property type="term" value="P:glycine decarboxylation via glycine cleavage system"/>
    <property type="evidence" value="ECO:0007669"/>
    <property type="project" value="UniProtKB-UniRule"/>
</dbReference>
<dbReference type="InterPro" id="IPR013977">
    <property type="entry name" value="GcvT_C"/>
</dbReference>
<dbReference type="NCBIfam" id="TIGR00528">
    <property type="entry name" value="gcvT"/>
    <property type="match status" value="1"/>
</dbReference>
<evidence type="ECO:0000256" key="2">
    <source>
        <dbReference type="ARBA" id="ARBA00012616"/>
    </source>
</evidence>
<dbReference type="InterPro" id="IPR028896">
    <property type="entry name" value="GcvT/YgfZ/DmdA"/>
</dbReference>
<dbReference type="Gene3D" id="3.30.1360.120">
    <property type="entry name" value="Probable tRNA modification gtpase trme, domain 1"/>
    <property type="match status" value="1"/>
</dbReference>
<name>A0A8J7K458_9CYAN</name>
<evidence type="ECO:0000256" key="6">
    <source>
        <dbReference type="ARBA" id="ARBA00047665"/>
    </source>
</evidence>
<reference evidence="11" key="1">
    <citation type="submission" date="2020-10" db="EMBL/GenBank/DDBJ databases">
        <authorList>
            <person name="Castelo-Branco R."/>
            <person name="Eusebio N."/>
            <person name="Adriana R."/>
            <person name="Vieira A."/>
            <person name="Brugerolle De Fraissinette N."/>
            <person name="Rezende De Castro R."/>
            <person name="Schneider M.P."/>
            <person name="Vasconcelos V."/>
            <person name="Leao P.N."/>
        </authorList>
    </citation>
    <scope>NUCLEOTIDE SEQUENCE</scope>
    <source>
        <strain evidence="11">LEGE 06105</strain>
    </source>
</reference>
<dbReference type="Gene3D" id="2.40.30.110">
    <property type="entry name" value="Aminomethyltransferase beta-barrel domains"/>
    <property type="match status" value="1"/>
</dbReference>
<dbReference type="Proteomes" id="UP000620559">
    <property type="component" value="Unassembled WGS sequence"/>
</dbReference>
<evidence type="ECO:0000256" key="8">
    <source>
        <dbReference type="PIRSR" id="PIRSR006487-1"/>
    </source>
</evidence>
<dbReference type="InterPro" id="IPR006223">
    <property type="entry name" value="GcvT"/>
</dbReference>
<keyword evidence="12" id="KW-1185">Reference proteome</keyword>
<gene>
    <name evidence="7 11" type="primary">gcvT</name>
    <name evidence="11" type="ORF">IQ247_28825</name>
</gene>
<dbReference type="Gene3D" id="3.30.70.1400">
    <property type="entry name" value="Aminomethyltransferase beta-barrel domains"/>
    <property type="match status" value="1"/>
</dbReference>